<name>A0A2T8KMU8_9POAL</name>
<dbReference type="EMBL" id="CM008047">
    <property type="protein sequence ID" value="PVH63464.1"/>
    <property type="molecule type" value="Genomic_DNA"/>
</dbReference>
<organism evidence="1">
    <name type="scientific">Panicum hallii</name>
    <dbReference type="NCBI Taxonomy" id="206008"/>
    <lineage>
        <taxon>Eukaryota</taxon>
        <taxon>Viridiplantae</taxon>
        <taxon>Streptophyta</taxon>
        <taxon>Embryophyta</taxon>
        <taxon>Tracheophyta</taxon>
        <taxon>Spermatophyta</taxon>
        <taxon>Magnoliopsida</taxon>
        <taxon>Liliopsida</taxon>
        <taxon>Poales</taxon>
        <taxon>Poaceae</taxon>
        <taxon>PACMAD clade</taxon>
        <taxon>Panicoideae</taxon>
        <taxon>Panicodae</taxon>
        <taxon>Paniceae</taxon>
        <taxon>Panicinae</taxon>
        <taxon>Panicum</taxon>
        <taxon>Panicum sect. Panicum</taxon>
    </lineage>
</organism>
<sequence length="64" mass="7120">MLVVYAVAELNAKTKTTIPVHPLASFLPSPVVSCNKKIDVEEREQTSYCVNWAVSLSLNDLSWL</sequence>
<accession>A0A2T8KMU8</accession>
<gene>
    <name evidence="1" type="ORF">PAHAL_2G034600</name>
</gene>
<dbReference type="AlphaFoldDB" id="A0A2T8KMU8"/>
<protein>
    <submittedName>
        <fullName evidence="1">Uncharacterized protein</fullName>
    </submittedName>
</protein>
<evidence type="ECO:0000313" key="1">
    <source>
        <dbReference type="EMBL" id="PVH63464.1"/>
    </source>
</evidence>
<dbReference type="Proteomes" id="UP000243499">
    <property type="component" value="Chromosome 2"/>
</dbReference>
<proteinExistence type="predicted"/>
<dbReference type="Gramene" id="PVH63464">
    <property type="protein sequence ID" value="PVH63464"/>
    <property type="gene ID" value="PAHAL_2G034600"/>
</dbReference>
<reference evidence="1" key="1">
    <citation type="submission" date="2018-04" db="EMBL/GenBank/DDBJ databases">
        <title>WGS assembly of Panicum hallii.</title>
        <authorList>
            <person name="Lovell J."/>
            <person name="Jenkins J."/>
            <person name="Lowry D."/>
            <person name="Mamidi S."/>
            <person name="Sreedasyam A."/>
            <person name="Weng X."/>
            <person name="Barry K."/>
            <person name="Bonette J."/>
            <person name="Campitelli B."/>
            <person name="Daum C."/>
            <person name="Gordon S."/>
            <person name="Gould B."/>
            <person name="Lipzen A."/>
            <person name="Macqueen A."/>
            <person name="Palacio-Mejia J."/>
            <person name="Plott C."/>
            <person name="Shakirov E."/>
            <person name="Shu S."/>
            <person name="Yoshinaga Y."/>
            <person name="Zane M."/>
            <person name="Rokhsar D."/>
            <person name="Grimwood J."/>
            <person name="Schmutz J."/>
            <person name="Juenger T."/>
        </authorList>
    </citation>
    <scope>NUCLEOTIDE SEQUENCE [LARGE SCALE GENOMIC DNA]</scope>
    <source>
        <strain evidence="1">FIL2</strain>
    </source>
</reference>